<dbReference type="AlphaFoldDB" id="A0A8H7ZSD6"/>
<evidence type="ECO:0000313" key="13">
    <source>
        <dbReference type="EMBL" id="KAG5458743.1"/>
    </source>
</evidence>
<name>A0A8H7ZSD6_9FUNG</name>
<evidence type="ECO:0000256" key="10">
    <source>
        <dbReference type="ARBA" id="ARBA00041631"/>
    </source>
</evidence>
<dbReference type="InterPro" id="IPR001398">
    <property type="entry name" value="Macrophage_inhib_fac"/>
</dbReference>
<dbReference type="Gene3D" id="3.30.429.10">
    <property type="entry name" value="Macrophage Migration Inhibitory Factor"/>
    <property type="match status" value="1"/>
</dbReference>
<dbReference type="EC" id="5.3.2.1" evidence="9"/>
<evidence type="ECO:0000256" key="8">
    <source>
        <dbReference type="ARBA" id="ARBA00038932"/>
    </source>
</evidence>
<evidence type="ECO:0000256" key="9">
    <source>
        <dbReference type="ARBA" id="ARBA00039086"/>
    </source>
</evidence>
<dbReference type="GO" id="GO:0004167">
    <property type="term" value="F:dopachrome isomerase activity"/>
    <property type="evidence" value="ECO:0007669"/>
    <property type="project" value="UniProtKB-EC"/>
</dbReference>
<dbReference type="GO" id="GO:0005615">
    <property type="term" value="C:extracellular space"/>
    <property type="evidence" value="ECO:0007669"/>
    <property type="project" value="UniProtKB-KW"/>
</dbReference>
<keyword evidence="14" id="KW-1185">Reference proteome</keyword>
<evidence type="ECO:0000256" key="1">
    <source>
        <dbReference type="ARBA" id="ARBA00004613"/>
    </source>
</evidence>
<dbReference type="EC" id="5.3.3.12" evidence="8"/>
<evidence type="ECO:0000256" key="12">
    <source>
        <dbReference type="ARBA" id="ARBA00042730"/>
    </source>
</evidence>
<dbReference type="Pfam" id="PF01187">
    <property type="entry name" value="MIF"/>
    <property type="match status" value="1"/>
</dbReference>
<evidence type="ECO:0000256" key="7">
    <source>
        <dbReference type="ARBA" id="ARBA00036823"/>
    </source>
</evidence>
<reference evidence="13 14" key="1">
    <citation type="journal article" name="Sci. Rep.">
        <title>Genome-scale phylogenetic analyses confirm Olpidium as the closest living zoosporic fungus to the non-flagellated, terrestrial fungi.</title>
        <authorList>
            <person name="Chang Y."/>
            <person name="Rochon D."/>
            <person name="Sekimoto S."/>
            <person name="Wang Y."/>
            <person name="Chovatia M."/>
            <person name="Sandor L."/>
            <person name="Salamov A."/>
            <person name="Grigoriev I.V."/>
            <person name="Stajich J.E."/>
            <person name="Spatafora J.W."/>
        </authorList>
    </citation>
    <scope>NUCLEOTIDE SEQUENCE [LARGE SCALE GENOMIC DNA]</scope>
    <source>
        <strain evidence="13">S191</strain>
    </source>
</reference>
<evidence type="ECO:0000313" key="14">
    <source>
        <dbReference type="Proteomes" id="UP000673691"/>
    </source>
</evidence>
<dbReference type="InterPro" id="IPR014347">
    <property type="entry name" value="Tautomerase/MIF_sf"/>
</dbReference>
<keyword evidence="4" id="KW-0964">Secreted</keyword>
<evidence type="ECO:0000256" key="6">
    <source>
        <dbReference type="ARBA" id="ARBA00036735"/>
    </source>
</evidence>
<comment type="subcellular location">
    <subcellularLocation>
        <location evidence="1">Secreted</location>
    </subcellularLocation>
</comment>
<evidence type="ECO:0000256" key="11">
    <source>
        <dbReference type="ARBA" id="ARBA00041912"/>
    </source>
</evidence>
<sequence>MCLVVLQTDVHASFGGNPGPAALAVLRSIGGISHEQNRTFCSAFHPLFQKELGVPQENAFIFFEDFAKHNVGHASKTRADA</sequence>
<evidence type="ECO:0000256" key="4">
    <source>
        <dbReference type="ARBA" id="ARBA00022525"/>
    </source>
</evidence>
<dbReference type="GO" id="GO:0050178">
    <property type="term" value="F:phenylpyruvate tautomerase activity"/>
    <property type="evidence" value="ECO:0007669"/>
    <property type="project" value="UniProtKB-EC"/>
</dbReference>
<comment type="catalytic activity">
    <reaction evidence="7">
        <text>L-dopachrome = 5,6-dihydroxyindole-2-carboxylate</text>
        <dbReference type="Rhea" id="RHEA:13041"/>
        <dbReference type="ChEBI" id="CHEBI:16875"/>
        <dbReference type="ChEBI" id="CHEBI:57509"/>
        <dbReference type="EC" id="5.3.3.12"/>
    </reaction>
</comment>
<evidence type="ECO:0000256" key="5">
    <source>
        <dbReference type="ARBA" id="ARBA00023235"/>
    </source>
</evidence>
<keyword evidence="3" id="KW-0202">Cytokine</keyword>
<gene>
    <name evidence="13" type="ORF">BJ554DRAFT_980</name>
</gene>
<evidence type="ECO:0000256" key="3">
    <source>
        <dbReference type="ARBA" id="ARBA00022514"/>
    </source>
</evidence>
<evidence type="ECO:0000256" key="2">
    <source>
        <dbReference type="ARBA" id="ARBA00005851"/>
    </source>
</evidence>
<comment type="similarity">
    <text evidence="2">Belongs to the MIF family.</text>
</comment>
<proteinExistence type="inferred from homology"/>
<dbReference type="PANTHER" id="PTHR11954">
    <property type="entry name" value="D-DOPACHROME DECARBOXYLASE"/>
    <property type="match status" value="1"/>
</dbReference>
<dbReference type="EMBL" id="JAEFCI010007994">
    <property type="protein sequence ID" value="KAG5458743.1"/>
    <property type="molecule type" value="Genomic_DNA"/>
</dbReference>
<dbReference type="OrthoDB" id="255819at2759"/>
<dbReference type="SUPFAM" id="SSF55331">
    <property type="entry name" value="Tautomerase/MIF"/>
    <property type="match status" value="1"/>
</dbReference>
<comment type="catalytic activity">
    <reaction evidence="6">
        <text>3-phenylpyruvate = enol-phenylpyruvate</text>
        <dbReference type="Rhea" id="RHEA:17097"/>
        <dbReference type="ChEBI" id="CHEBI:16815"/>
        <dbReference type="ChEBI" id="CHEBI:18005"/>
        <dbReference type="EC" id="5.3.2.1"/>
    </reaction>
</comment>
<organism evidence="13 14">
    <name type="scientific">Olpidium bornovanus</name>
    <dbReference type="NCBI Taxonomy" id="278681"/>
    <lineage>
        <taxon>Eukaryota</taxon>
        <taxon>Fungi</taxon>
        <taxon>Fungi incertae sedis</taxon>
        <taxon>Olpidiomycota</taxon>
        <taxon>Olpidiomycotina</taxon>
        <taxon>Olpidiomycetes</taxon>
        <taxon>Olpidiales</taxon>
        <taxon>Olpidiaceae</taxon>
        <taxon>Olpidium</taxon>
    </lineage>
</organism>
<comment type="caution">
    <text evidence="13">The sequence shown here is derived from an EMBL/GenBank/DDBJ whole genome shotgun (WGS) entry which is preliminary data.</text>
</comment>
<protein>
    <recommendedName>
        <fullName evidence="12">L-dopachrome isomerase</fullName>
        <ecNumber evidence="9">5.3.2.1</ecNumber>
        <ecNumber evidence="8">5.3.3.12</ecNumber>
    </recommendedName>
    <alternativeName>
        <fullName evidence="10">L-dopachrome tautomerase</fullName>
    </alternativeName>
    <alternativeName>
        <fullName evidence="11">Phenylpyruvate tautomerase</fullName>
    </alternativeName>
</protein>
<accession>A0A8H7ZSD6</accession>
<dbReference type="PANTHER" id="PTHR11954:SF6">
    <property type="entry name" value="MACROPHAGE MIGRATION INHIBITORY FACTOR"/>
    <property type="match status" value="1"/>
</dbReference>
<dbReference type="Proteomes" id="UP000673691">
    <property type="component" value="Unassembled WGS sequence"/>
</dbReference>
<keyword evidence="5" id="KW-0413">Isomerase</keyword>